<reference evidence="1" key="1">
    <citation type="submission" date="2014-11" db="EMBL/GenBank/DDBJ databases">
        <authorList>
            <person name="Amaro Gonzalez C."/>
        </authorList>
    </citation>
    <scope>NUCLEOTIDE SEQUENCE</scope>
</reference>
<dbReference type="EMBL" id="GBXM01108918">
    <property type="protein sequence ID" value="JAG99658.1"/>
    <property type="molecule type" value="Transcribed_RNA"/>
</dbReference>
<reference evidence="1" key="2">
    <citation type="journal article" date="2015" name="Fish Shellfish Immunol.">
        <title>Early steps in the European eel (Anguilla anguilla)-Vibrio vulnificus interaction in the gills: Role of the RtxA13 toxin.</title>
        <authorList>
            <person name="Callol A."/>
            <person name="Pajuelo D."/>
            <person name="Ebbesson L."/>
            <person name="Teles M."/>
            <person name="MacKenzie S."/>
            <person name="Amaro C."/>
        </authorList>
    </citation>
    <scope>NUCLEOTIDE SEQUENCE</scope>
</reference>
<evidence type="ECO:0000313" key="1">
    <source>
        <dbReference type="EMBL" id="JAG99658.1"/>
    </source>
</evidence>
<sequence>MYGLCTINVWSISFVMISASQ</sequence>
<accession>A0A0E9P5G8</accession>
<dbReference type="AlphaFoldDB" id="A0A0E9P5G8"/>
<organism evidence="1">
    <name type="scientific">Anguilla anguilla</name>
    <name type="common">European freshwater eel</name>
    <name type="synonym">Muraena anguilla</name>
    <dbReference type="NCBI Taxonomy" id="7936"/>
    <lineage>
        <taxon>Eukaryota</taxon>
        <taxon>Metazoa</taxon>
        <taxon>Chordata</taxon>
        <taxon>Craniata</taxon>
        <taxon>Vertebrata</taxon>
        <taxon>Euteleostomi</taxon>
        <taxon>Actinopterygii</taxon>
        <taxon>Neopterygii</taxon>
        <taxon>Teleostei</taxon>
        <taxon>Anguilliformes</taxon>
        <taxon>Anguillidae</taxon>
        <taxon>Anguilla</taxon>
    </lineage>
</organism>
<proteinExistence type="predicted"/>
<name>A0A0E9P5G8_ANGAN</name>
<protein>
    <submittedName>
        <fullName evidence="1">Uncharacterized protein</fullName>
    </submittedName>
</protein>